<evidence type="ECO:0000313" key="2">
    <source>
        <dbReference type="Proteomes" id="UP001500218"/>
    </source>
</evidence>
<protein>
    <submittedName>
        <fullName evidence="1">Uncharacterized protein</fullName>
    </submittedName>
</protein>
<dbReference type="Proteomes" id="UP001500218">
    <property type="component" value="Unassembled WGS sequence"/>
</dbReference>
<dbReference type="SUPFAM" id="SSF89372">
    <property type="entry name" value="Fucose-specific lectin"/>
    <property type="match status" value="1"/>
</dbReference>
<dbReference type="EMBL" id="BAAALT010000126">
    <property type="protein sequence ID" value="GAA1813905.1"/>
    <property type="molecule type" value="Genomic_DNA"/>
</dbReference>
<accession>A0ABN2M9M6</accession>
<gene>
    <name evidence="1" type="ORF">GCM10009682_38680</name>
</gene>
<organism evidence="1 2">
    <name type="scientific">Luedemannella flava</name>
    <dbReference type="NCBI Taxonomy" id="349316"/>
    <lineage>
        <taxon>Bacteria</taxon>
        <taxon>Bacillati</taxon>
        <taxon>Actinomycetota</taxon>
        <taxon>Actinomycetes</taxon>
        <taxon>Micromonosporales</taxon>
        <taxon>Micromonosporaceae</taxon>
        <taxon>Luedemannella</taxon>
    </lineage>
</organism>
<proteinExistence type="predicted"/>
<keyword evidence="2" id="KW-1185">Reference proteome</keyword>
<comment type="caution">
    <text evidence="1">The sequence shown here is derived from an EMBL/GenBank/DDBJ whole genome shotgun (WGS) entry which is preliminary data.</text>
</comment>
<reference evidence="2" key="1">
    <citation type="journal article" date="2019" name="Int. J. Syst. Evol. Microbiol.">
        <title>The Global Catalogue of Microorganisms (GCM) 10K type strain sequencing project: providing services to taxonomists for standard genome sequencing and annotation.</title>
        <authorList>
            <consortium name="The Broad Institute Genomics Platform"/>
            <consortium name="The Broad Institute Genome Sequencing Center for Infectious Disease"/>
            <person name="Wu L."/>
            <person name="Ma J."/>
        </authorList>
    </citation>
    <scope>NUCLEOTIDE SEQUENCE [LARGE SCALE GENOMIC DNA]</scope>
    <source>
        <strain evidence="2">JCM 13250</strain>
    </source>
</reference>
<evidence type="ECO:0000313" key="1">
    <source>
        <dbReference type="EMBL" id="GAA1813905.1"/>
    </source>
</evidence>
<name>A0ABN2M9M6_9ACTN</name>
<dbReference type="Gene3D" id="2.120.10.70">
    <property type="entry name" value="Fucose-specific lectin"/>
    <property type="match status" value="1"/>
</dbReference>
<sequence length="85" mass="9465">MSHSPNHMEVFWVGPSGSIEGAYHNGSDPWQRHHYTEAGVASPTSAITSVSHSPNHMEVLWTMLDGSVDGIYHNGSDPWQRHHYA</sequence>